<sequence length="190" mass="20626">MNIFGDAQETPTDQAPAVLVVCTGNICRSPAGELLLQHATGPAVSVASAGTQGLPKARVHPRMGELLARDAIVSEKFRSRRIRPEMAEGALLVLTATREHRAAVLREAPRVLNRTFTIKEFAALLALEEVHGGGRSLVRSAAVHRARCPLRDDELDIEDPIGQDREVFERVYLEIKAAMRPIAAALAPQV</sequence>
<dbReference type="InterPro" id="IPR036196">
    <property type="entry name" value="Ptyr_pPase_sf"/>
</dbReference>
<dbReference type="PANTHER" id="PTHR11717:SF7">
    <property type="entry name" value="LOW MOLECULAR WEIGHT PHOSPHOTYROSINE PROTEIN PHOSPHATASE"/>
    <property type="match status" value="1"/>
</dbReference>
<evidence type="ECO:0000313" key="3">
    <source>
        <dbReference type="EMBL" id="PFG19082.1"/>
    </source>
</evidence>
<organism evidence="3 4">
    <name type="scientific">Serinibacter salmoneus</name>
    <dbReference type="NCBI Taxonomy" id="556530"/>
    <lineage>
        <taxon>Bacteria</taxon>
        <taxon>Bacillati</taxon>
        <taxon>Actinomycetota</taxon>
        <taxon>Actinomycetes</taxon>
        <taxon>Micrococcales</taxon>
        <taxon>Beutenbergiaceae</taxon>
        <taxon>Serinibacter</taxon>
    </lineage>
</organism>
<dbReference type="SUPFAM" id="SSF52788">
    <property type="entry name" value="Phosphotyrosine protein phosphatases I"/>
    <property type="match status" value="1"/>
</dbReference>
<dbReference type="Pfam" id="PF01451">
    <property type="entry name" value="LMWPc"/>
    <property type="match status" value="1"/>
</dbReference>
<comment type="caution">
    <text evidence="3">The sequence shown here is derived from an EMBL/GenBank/DDBJ whole genome shotgun (WGS) entry which is preliminary data.</text>
</comment>
<feature type="domain" description="Phosphotyrosine protein phosphatase I" evidence="2">
    <location>
        <begin position="16"/>
        <end position="185"/>
    </location>
</feature>
<evidence type="ECO:0000313" key="4">
    <source>
        <dbReference type="Proteomes" id="UP000224915"/>
    </source>
</evidence>
<dbReference type="InterPro" id="IPR023485">
    <property type="entry name" value="Ptyr_pPase"/>
</dbReference>
<gene>
    <name evidence="3" type="ORF">ATL40_0636</name>
</gene>
<dbReference type="EC" id="3.1.3.48" evidence="1"/>
<evidence type="ECO:0000256" key="1">
    <source>
        <dbReference type="ARBA" id="ARBA00013064"/>
    </source>
</evidence>
<dbReference type="AlphaFoldDB" id="A0A2A9CZF8"/>
<dbReference type="Proteomes" id="UP000224915">
    <property type="component" value="Unassembled WGS sequence"/>
</dbReference>
<dbReference type="InterPro" id="IPR050438">
    <property type="entry name" value="LMW_PTPase"/>
</dbReference>
<protein>
    <recommendedName>
        <fullName evidence="1">protein-tyrosine-phosphatase</fullName>
        <ecNumber evidence="1">3.1.3.48</ecNumber>
    </recommendedName>
</protein>
<evidence type="ECO:0000259" key="2">
    <source>
        <dbReference type="SMART" id="SM00226"/>
    </source>
</evidence>
<dbReference type="Gene3D" id="3.40.50.2300">
    <property type="match status" value="1"/>
</dbReference>
<dbReference type="GO" id="GO:0004725">
    <property type="term" value="F:protein tyrosine phosphatase activity"/>
    <property type="evidence" value="ECO:0007669"/>
    <property type="project" value="UniProtKB-EC"/>
</dbReference>
<accession>A0A2A9CZF8</accession>
<reference evidence="3 4" key="1">
    <citation type="submission" date="2017-10" db="EMBL/GenBank/DDBJ databases">
        <title>Sequencing the genomes of 1000 actinobacteria strains.</title>
        <authorList>
            <person name="Klenk H.-P."/>
        </authorList>
    </citation>
    <scope>NUCLEOTIDE SEQUENCE [LARGE SCALE GENOMIC DNA]</scope>
    <source>
        <strain evidence="3 4">DSM 21801</strain>
    </source>
</reference>
<dbReference type="SMART" id="SM00226">
    <property type="entry name" value="LMWPc"/>
    <property type="match status" value="1"/>
</dbReference>
<keyword evidence="4" id="KW-1185">Reference proteome</keyword>
<dbReference type="RefSeq" id="WP_098468271.1">
    <property type="nucleotide sequence ID" value="NZ_PDJD01000001.1"/>
</dbReference>
<dbReference type="OrthoDB" id="9784339at2"/>
<name>A0A2A9CZF8_9MICO</name>
<proteinExistence type="predicted"/>
<dbReference type="PANTHER" id="PTHR11717">
    <property type="entry name" value="LOW MOLECULAR WEIGHT PROTEIN TYROSINE PHOSPHATASE"/>
    <property type="match status" value="1"/>
</dbReference>
<dbReference type="EMBL" id="PDJD01000001">
    <property type="protein sequence ID" value="PFG19082.1"/>
    <property type="molecule type" value="Genomic_DNA"/>
</dbReference>